<dbReference type="RefSeq" id="WP_192395334.1">
    <property type="nucleotide sequence ID" value="NZ_CAJHIU010000003.1"/>
</dbReference>
<comment type="caution">
    <text evidence="1">The sequence shown here is derived from an EMBL/GenBank/DDBJ whole genome shotgun (WGS) entry which is preliminary data.</text>
</comment>
<accession>A0ABR9DHI1</accession>
<evidence type="ECO:0000313" key="2">
    <source>
        <dbReference type="Proteomes" id="UP000641152"/>
    </source>
</evidence>
<dbReference type="Proteomes" id="UP000641152">
    <property type="component" value="Unassembled WGS sequence"/>
</dbReference>
<organism evidence="1 2">
    <name type="scientific">Methylomonas fluvii</name>
    <dbReference type="NCBI Taxonomy" id="1854564"/>
    <lineage>
        <taxon>Bacteria</taxon>
        <taxon>Pseudomonadati</taxon>
        <taxon>Pseudomonadota</taxon>
        <taxon>Gammaproteobacteria</taxon>
        <taxon>Methylococcales</taxon>
        <taxon>Methylococcaceae</taxon>
        <taxon>Methylomonas</taxon>
    </lineage>
</organism>
<dbReference type="EMBL" id="JACXST010000003">
    <property type="protein sequence ID" value="MBD9362568.1"/>
    <property type="molecule type" value="Genomic_DNA"/>
</dbReference>
<reference evidence="1 2" key="1">
    <citation type="submission" date="2020-09" db="EMBL/GenBank/DDBJ databases">
        <title>Methylomonas albis sp. nov. and Methylomonas fluvii sp. nov.: Two cold-adapted methanotrophs from the River Elbe and an amended description of Methylovulum psychrotolerans strain Eb1.</title>
        <authorList>
            <person name="Bussmann I.K."/>
            <person name="Klings K.-W."/>
            <person name="Warnstedt J."/>
            <person name="Hoppert M."/>
            <person name="Saborowski A."/>
            <person name="Horn F."/>
            <person name="Liebner S."/>
        </authorList>
    </citation>
    <scope>NUCLEOTIDE SEQUENCE [LARGE SCALE GENOMIC DNA]</scope>
    <source>
        <strain evidence="1 2">EbB</strain>
    </source>
</reference>
<gene>
    <name evidence="1" type="ORF">EBB_19060</name>
</gene>
<keyword evidence="2" id="KW-1185">Reference proteome</keyword>
<proteinExistence type="predicted"/>
<evidence type="ECO:0000313" key="1">
    <source>
        <dbReference type="EMBL" id="MBD9362568.1"/>
    </source>
</evidence>
<protein>
    <submittedName>
        <fullName evidence="1">Uncharacterized protein</fullName>
    </submittedName>
</protein>
<sequence>MAQGATADVIAALGTGGFGGKRGHRRQRGCQYQTGHGLLHAAAGFVDGVLGFSLGHGVTPLVCLGFNSLANRNGKKGTAKVNFFRLFAIIFLCC</sequence>
<name>A0ABR9DHI1_9GAMM</name>